<feature type="signal peptide" evidence="1">
    <location>
        <begin position="1"/>
        <end position="24"/>
    </location>
</feature>
<accession>A0A6M2DBE0</accession>
<organism evidence="2">
    <name type="scientific">Rhipicephalus microplus</name>
    <name type="common">Cattle tick</name>
    <name type="synonym">Boophilus microplus</name>
    <dbReference type="NCBI Taxonomy" id="6941"/>
    <lineage>
        <taxon>Eukaryota</taxon>
        <taxon>Metazoa</taxon>
        <taxon>Ecdysozoa</taxon>
        <taxon>Arthropoda</taxon>
        <taxon>Chelicerata</taxon>
        <taxon>Arachnida</taxon>
        <taxon>Acari</taxon>
        <taxon>Parasitiformes</taxon>
        <taxon>Ixodida</taxon>
        <taxon>Ixodoidea</taxon>
        <taxon>Ixodidae</taxon>
        <taxon>Rhipicephalinae</taxon>
        <taxon>Rhipicephalus</taxon>
        <taxon>Boophilus</taxon>
    </lineage>
</organism>
<proteinExistence type="predicted"/>
<evidence type="ECO:0000256" key="1">
    <source>
        <dbReference type="SAM" id="SignalP"/>
    </source>
</evidence>
<name>A0A6M2DBE0_RHIMP</name>
<sequence length="75" mass="8694">MWCGVPQWPLREHFVTLFFSYLLADHSVEPGAHNLIMLFKLLVNISKAIFFNLGELNMKLCGLFTSNLWDFECEG</sequence>
<feature type="chain" id="PRO_5026887524" evidence="1">
    <location>
        <begin position="25"/>
        <end position="75"/>
    </location>
</feature>
<dbReference type="AlphaFoldDB" id="A0A6M2DBE0"/>
<protein>
    <submittedName>
        <fullName evidence="2">Putative secreted protein ovary overexpressed</fullName>
    </submittedName>
</protein>
<evidence type="ECO:0000313" key="2">
    <source>
        <dbReference type="EMBL" id="NOV43406.1"/>
    </source>
</evidence>
<dbReference type="EMBL" id="GHWJ01010669">
    <property type="protein sequence ID" value="NOV43406.1"/>
    <property type="molecule type" value="Transcribed_RNA"/>
</dbReference>
<reference evidence="2" key="1">
    <citation type="submission" date="2019-09" db="EMBL/GenBank/DDBJ databases">
        <title>Organ-specific transcriptomic study of the physiology of the cattle tick, Rhipicephalus microplus.</title>
        <authorList>
            <person name="Tirloni L."/>
            <person name="Braz G."/>
            <person name="Gandara A.C.P."/>
            <person name="Sabadin G.A."/>
            <person name="da Silva R.M."/>
            <person name="Guizzo M.G."/>
            <person name="Machado J.A."/>
            <person name="Costa E.P."/>
            <person name="Gomes H.F."/>
            <person name="Moraes J."/>
            <person name="Mota M.B.S."/>
            <person name="Mesquita R.D."/>
            <person name="Alvarenga P.H."/>
            <person name="Alves F."/>
            <person name="Seixas A."/>
            <person name="da Fonseca R.N."/>
            <person name="Fogaca A."/>
            <person name="Logullo C."/>
            <person name="Tanaka A."/>
            <person name="Daffre S."/>
            <person name="Termignoni C."/>
            <person name="Vaz I.S.Jr."/>
            <person name="Oliveira P.L."/>
            <person name="Ribeiro J.M."/>
        </authorList>
    </citation>
    <scope>NUCLEOTIDE SEQUENCE</scope>
    <source>
        <strain evidence="2">Porto Alegre</strain>
    </source>
</reference>
<keyword evidence="1" id="KW-0732">Signal</keyword>